<keyword evidence="2" id="KW-0812">Transmembrane</keyword>
<dbReference type="InterPro" id="IPR003148">
    <property type="entry name" value="RCK_N"/>
</dbReference>
<evidence type="ECO:0000259" key="3">
    <source>
        <dbReference type="PROSITE" id="PS51201"/>
    </source>
</evidence>
<proteinExistence type="predicted"/>
<dbReference type="Gene3D" id="3.40.50.720">
    <property type="entry name" value="NAD(P)-binding Rossmann-like Domain"/>
    <property type="match status" value="1"/>
</dbReference>
<dbReference type="Gene3D" id="1.10.287.70">
    <property type="match status" value="1"/>
</dbReference>
<evidence type="ECO:0000313" key="4">
    <source>
        <dbReference type="EMBL" id="RCW66927.1"/>
    </source>
</evidence>
<dbReference type="PANTHER" id="PTHR43833:SF9">
    <property type="entry name" value="POTASSIUM CHANNEL PROTEIN YUGO-RELATED"/>
    <property type="match status" value="1"/>
</dbReference>
<dbReference type="GO" id="GO:0005886">
    <property type="term" value="C:plasma membrane"/>
    <property type="evidence" value="ECO:0007669"/>
    <property type="project" value="UniProtKB-SubCell"/>
</dbReference>
<comment type="caution">
    <text evidence="4">The sequence shown here is derived from an EMBL/GenBank/DDBJ whole genome shotgun (WGS) entry which is preliminary data.</text>
</comment>
<dbReference type="PROSITE" id="PS51201">
    <property type="entry name" value="RCK_N"/>
    <property type="match status" value="1"/>
</dbReference>
<keyword evidence="2" id="KW-1133">Transmembrane helix</keyword>
<dbReference type="EMBL" id="QPJJ01000008">
    <property type="protein sequence ID" value="RCW66927.1"/>
    <property type="molecule type" value="Genomic_DNA"/>
</dbReference>
<reference evidence="4 5" key="1">
    <citation type="submission" date="2018-07" db="EMBL/GenBank/DDBJ databases">
        <title>Genomic Encyclopedia of Type Strains, Phase IV (KMG-IV): sequencing the most valuable type-strain genomes for metagenomic binning, comparative biology and taxonomic classification.</title>
        <authorList>
            <person name="Goeker M."/>
        </authorList>
    </citation>
    <scope>NUCLEOTIDE SEQUENCE [LARGE SCALE GENOMIC DNA]</scope>
    <source>
        <strain evidence="4 5">DSM 27696</strain>
    </source>
</reference>
<evidence type="ECO:0000256" key="2">
    <source>
        <dbReference type="SAM" id="Phobius"/>
    </source>
</evidence>
<dbReference type="Pfam" id="PF02254">
    <property type="entry name" value="TrkA_N"/>
    <property type="match status" value="1"/>
</dbReference>
<protein>
    <submittedName>
        <fullName evidence="4">Voltage-gated potassium channel</fullName>
    </submittedName>
</protein>
<dbReference type="OrthoDB" id="9785285at2"/>
<keyword evidence="4" id="KW-0813">Transport</keyword>
<dbReference type="InterPro" id="IPR036291">
    <property type="entry name" value="NAD(P)-bd_dom_sf"/>
</dbReference>
<dbReference type="InterPro" id="IPR013099">
    <property type="entry name" value="K_chnl_dom"/>
</dbReference>
<evidence type="ECO:0000256" key="1">
    <source>
        <dbReference type="ARBA" id="ARBA00004651"/>
    </source>
</evidence>
<dbReference type="SUPFAM" id="SSF81324">
    <property type="entry name" value="Voltage-gated potassium channels"/>
    <property type="match status" value="1"/>
</dbReference>
<dbReference type="GO" id="GO:0006813">
    <property type="term" value="P:potassium ion transport"/>
    <property type="evidence" value="ECO:0007669"/>
    <property type="project" value="InterPro"/>
</dbReference>
<feature type="transmembrane region" description="Helical" evidence="2">
    <location>
        <begin position="49"/>
        <end position="67"/>
    </location>
</feature>
<keyword evidence="4" id="KW-0406">Ion transport</keyword>
<dbReference type="InterPro" id="IPR050721">
    <property type="entry name" value="Trk_Ktr_HKT_K-transport"/>
</dbReference>
<keyword evidence="5" id="KW-1185">Reference proteome</keyword>
<comment type="subcellular location">
    <subcellularLocation>
        <location evidence="1">Cell membrane</location>
        <topology evidence="1">Multi-pass membrane protein</topology>
    </subcellularLocation>
</comment>
<keyword evidence="4" id="KW-0407">Ion channel</keyword>
<dbReference type="RefSeq" id="WP_114353079.1">
    <property type="nucleotide sequence ID" value="NZ_QPJJ01000008.1"/>
</dbReference>
<dbReference type="GO" id="GO:0034220">
    <property type="term" value="P:monoatomic ion transmembrane transport"/>
    <property type="evidence" value="ECO:0007669"/>
    <property type="project" value="UniProtKB-KW"/>
</dbReference>
<sequence length="336" mass="38433">MIWFRWSQFYFHIPIILRLLLSVSFFMILFGYLIHLVEPTHFESVFDGIWWAIVTGSTVGYGDYVPLSFLGKAIAILLILTGGGLLTFYMVTLSATSIQHEEKLSNGQISFKGKNHIIIVGWNERTKQLITFLQADHRAHPVVLIDKSLLNLPYQKHMLHFIHDDPTRDACLDKANIKDASIVLITADPNKNESEADRQTILTALAVRGLNNEVPIVTELLTNEQKENAKRAGATTIIRSNDFMSNLFFQELRQIEGIGSFDIYIQLLKQMELSFVPAEKEISYFLQQTFHQKEGRFLLGVIREEKILFDAKLIKSIKKKDTLILMKPKKQAPLSI</sequence>
<evidence type="ECO:0000313" key="5">
    <source>
        <dbReference type="Proteomes" id="UP000252585"/>
    </source>
</evidence>
<dbReference type="Proteomes" id="UP000252585">
    <property type="component" value="Unassembled WGS sequence"/>
</dbReference>
<dbReference type="Pfam" id="PF07885">
    <property type="entry name" value="Ion_trans_2"/>
    <property type="match status" value="1"/>
</dbReference>
<organism evidence="4 5">
    <name type="scientific">Saliterribacillus persicus</name>
    <dbReference type="NCBI Taxonomy" id="930114"/>
    <lineage>
        <taxon>Bacteria</taxon>
        <taxon>Bacillati</taxon>
        <taxon>Bacillota</taxon>
        <taxon>Bacilli</taxon>
        <taxon>Bacillales</taxon>
        <taxon>Bacillaceae</taxon>
        <taxon>Saliterribacillus</taxon>
    </lineage>
</organism>
<accession>A0A368XKB5</accession>
<keyword evidence="2" id="KW-0472">Membrane</keyword>
<feature type="transmembrane region" description="Helical" evidence="2">
    <location>
        <begin position="15"/>
        <end position="37"/>
    </location>
</feature>
<dbReference type="PANTHER" id="PTHR43833">
    <property type="entry name" value="POTASSIUM CHANNEL PROTEIN 2-RELATED-RELATED"/>
    <property type="match status" value="1"/>
</dbReference>
<feature type="transmembrane region" description="Helical" evidence="2">
    <location>
        <begin position="74"/>
        <end position="95"/>
    </location>
</feature>
<feature type="domain" description="RCK N-terminal" evidence="3">
    <location>
        <begin position="114"/>
        <end position="239"/>
    </location>
</feature>
<gene>
    <name evidence="4" type="ORF">DFR57_10823</name>
</gene>
<dbReference type="SUPFAM" id="SSF51735">
    <property type="entry name" value="NAD(P)-binding Rossmann-fold domains"/>
    <property type="match status" value="1"/>
</dbReference>
<dbReference type="AlphaFoldDB" id="A0A368XKB5"/>
<name>A0A368XKB5_9BACI</name>